<evidence type="ECO:0000259" key="3">
    <source>
        <dbReference type="Pfam" id="PF16344"/>
    </source>
</evidence>
<dbReference type="EMBL" id="JAYMGW010000008">
    <property type="protein sequence ID" value="MEC4265811.1"/>
    <property type="molecule type" value="Genomic_DNA"/>
</dbReference>
<dbReference type="Pfam" id="PF16344">
    <property type="entry name" value="FecR_C"/>
    <property type="match status" value="1"/>
</dbReference>
<sequence>MTENEIKVLMKKYLNGTITKKEESLLEEFDHKLLFKNHHNVFKNPKQKKRVGQKLAKHINNSKRRPILKWSSVAASLTLLIGLGYFAYIFTHQTEVVEPIAEITKTTEWGQKLHIVLADGTEVYLNAGSTIKYPQRFEGDTREVELEGEAFFDVAKDLDKPFIIKSGEVATTVLGTSFNVNTYPENQQVAITVATGKVKVASQESELLLLPNEQGVFDRNSKAISKEKIDIASFLHWKDGIIHFDDAELSKVLQTLERWYGVTFVVDNNTIGNCHITATYDNERLDAILESIVYAKKGLHYQFLDKNKVQLKGKCTD</sequence>
<dbReference type="InterPro" id="IPR006860">
    <property type="entry name" value="FecR"/>
</dbReference>
<evidence type="ECO:0000313" key="4">
    <source>
        <dbReference type="EMBL" id="MEC4265811.1"/>
    </source>
</evidence>
<accession>A0ABU6IRR5</accession>
<name>A0ABU6IRR5_9FLAO</name>
<gene>
    <name evidence="4" type="ORF">VOP03_10670</name>
</gene>
<proteinExistence type="predicted"/>
<reference evidence="4 5" key="1">
    <citation type="submission" date="2024-01" db="EMBL/GenBank/DDBJ databases">
        <title>The strains designed SYSU M86414 and SYSU M84420 isolated from the marine sediment in San Sha City (Hainan Province, China).</title>
        <authorList>
            <person name="Guo D."/>
        </authorList>
    </citation>
    <scope>NUCLEOTIDE SEQUENCE [LARGE SCALE GENOMIC DNA]</scope>
    <source>
        <strain evidence="4 5">SYSU M84420</strain>
    </source>
</reference>
<dbReference type="InterPro" id="IPR012373">
    <property type="entry name" value="Ferrdict_sens_TM"/>
</dbReference>
<dbReference type="Gene3D" id="3.55.50.30">
    <property type="match status" value="1"/>
</dbReference>
<feature type="transmembrane region" description="Helical" evidence="1">
    <location>
        <begin position="67"/>
        <end position="90"/>
    </location>
</feature>
<evidence type="ECO:0000313" key="5">
    <source>
        <dbReference type="Proteomes" id="UP001355298"/>
    </source>
</evidence>
<keyword evidence="1" id="KW-0812">Transmembrane</keyword>
<comment type="caution">
    <text evidence="4">The sequence shown here is derived from an EMBL/GenBank/DDBJ whole genome shotgun (WGS) entry which is preliminary data.</text>
</comment>
<dbReference type="RefSeq" id="WP_326278905.1">
    <property type="nucleotide sequence ID" value="NZ_JAYKYV010000008.1"/>
</dbReference>
<protein>
    <submittedName>
        <fullName evidence="4">FecR domain-containing protein</fullName>
    </submittedName>
</protein>
<keyword evidence="1" id="KW-1133">Transmembrane helix</keyword>
<feature type="domain" description="FecR protein" evidence="2">
    <location>
        <begin position="106"/>
        <end position="199"/>
    </location>
</feature>
<feature type="domain" description="Protein FecR C-terminal" evidence="3">
    <location>
        <begin position="242"/>
        <end position="309"/>
    </location>
</feature>
<evidence type="ECO:0000256" key="1">
    <source>
        <dbReference type="SAM" id="Phobius"/>
    </source>
</evidence>
<dbReference type="Gene3D" id="2.60.120.1440">
    <property type="match status" value="1"/>
</dbReference>
<dbReference type="Proteomes" id="UP001355298">
    <property type="component" value="Unassembled WGS sequence"/>
</dbReference>
<dbReference type="PANTHER" id="PTHR30273:SF2">
    <property type="entry name" value="PROTEIN FECR"/>
    <property type="match status" value="1"/>
</dbReference>
<evidence type="ECO:0000259" key="2">
    <source>
        <dbReference type="Pfam" id="PF04773"/>
    </source>
</evidence>
<keyword evidence="1" id="KW-0472">Membrane</keyword>
<keyword evidence="5" id="KW-1185">Reference proteome</keyword>
<dbReference type="PANTHER" id="PTHR30273">
    <property type="entry name" value="PERIPLASMIC SIGNAL SENSOR AND SIGMA FACTOR ACTIVATOR FECR-RELATED"/>
    <property type="match status" value="1"/>
</dbReference>
<organism evidence="4 5">
    <name type="scientific">Flagellimonas halotolerans</name>
    <dbReference type="NCBI Taxonomy" id="3112164"/>
    <lineage>
        <taxon>Bacteria</taxon>
        <taxon>Pseudomonadati</taxon>
        <taxon>Bacteroidota</taxon>
        <taxon>Flavobacteriia</taxon>
        <taxon>Flavobacteriales</taxon>
        <taxon>Flavobacteriaceae</taxon>
        <taxon>Flagellimonas</taxon>
    </lineage>
</organism>
<dbReference type="Pfam" id="PF04773">
    <property type="entry name" value="FecR"/>
    <property type="match status" value="1"/>
</dbReference>
<dbReference type="InterPro" id="IPR032508">
    <property type="entry name" value="FecR_C"/>
</dbReference>